<evidence type="ECO:0000313" key="3">
    <source>
        <dbReference type="EMBL" id="KAF8401324.1"/>
    </source>
</evidence>
<feature type="compositionally biased region" description="Basic and acidic residues" evidence="1">
    <location>
        <begin position="134"/>
        <end position="144"/>
    </location>
</feature>
<sequence>MEGLGPFGGSAFSGVGNNARKKRSNTSRRPRPESQPHSDSRDLSSLSSTPPSDNVSKVSSDENTGYDTSSRRKEFNLNHCVSRVSPANRTEGETACRKIRKDDGGFGEFDGFSSHGGSRDSNELGRDGFSNHGGSRDSNELGRSGLDFKRCSEGVLAPANWKSTSKVKESFELQSRTIDDYTESGRKGESASTGKLGVVSDGLGNENKLKKVKLKVGGVTRTIHAKSTSDGVSGGGSSSTKSSRSSDAHRPRLKLILQDNSDDDHSPPDKGNGLQGIPWKDFSRGGFSLGKKENSSRGKMSEESVSARQTDKSEPVRKSKRVPKRRLLDGAFDDGDQDEEIQYLERLKTAKVTADYGAEYEDDEEEGSKKHRRISRVSTRMIDGEYDEKVEDYGSLRLGKESKKKARSEKISEDTDYVEEDELASDGDPESKRKKPRKEFVGLLMEGKKEMTLTTRQRALQSGKDVPSGSGTNLIEFPNGLPPAPPRKQKEKLSEVEQQLKKAEAAQRRRMQVEKAARESEAEAIRKILGQDSSRKKREDKIKKRQDELAQERAANAMMLASNTVRWVMSPTGTVVTFPNEIGLPSLFDPKPCSYPPPREKCAGPSCTNAYKYRDSKSKLPLCSLHCYKAVQEKMPVPTC</sequence>
<dbReference type="OMA" id="GRMSEAN"/>
<feature type="region of interest" description="Disordered" evidence="1">
    <location>
        <begin position="352"/>
        <end position="548"/>
    </location>
</feature>
<proteinExistence type="predicted"/>
<dbReference type="Pfam" id="PF04795">
    <property type="entry name" value="PAPA-1"/>
    <property type="match status" value="1"/>
</dbReference>
<protein>
    <recommendedName>
        <fullName evidence="2">INO80 complex subunit B-like conserved region domain-containing protein</fullName>
    </recommendedName>
</protein>
<dbReference type="SMART" id="SM01406">
    <property type="entry name" value="PAPA-1"/>
    <property type="match status" value="1"/>
</dbReference>
<keyword evidence="4" id="KW-1185">Reference proteome</keyword>
<feature type="compositionally biased region" description="Basic and acidic residues" evidence="1">
    <location>
        <begin position="391"/>
        <end position="401"/>
    </location>
</feature>
<feature type="compositionally biased region" description="Low complexity" evidence="1">
    <location>
        <begin position="43"/>
        <end position="53"/>
    </location>
</feature>
<dbReference type="GO" id="GO:0031011">
    <property type="term" value="C:Ino80 complex"/>
    <property type="evidence" value="ECO:0007669"/>
    <property type="project" value="InterPro"/>
</dbReference>
<feature type="region of interest" description="Disordered" evidence="1">
    <location>
        <begin position="216"/>
        <end position="338"/>
    </location>
</feature>
<feature type="compositionally biased region" description="Basic and acidic residues" evidence="1">
    <location>
        <begin position="491"/>
        <end position="526"/>
    </location>
</feature>
<feature type="compositionally biased region" description="Basic and acidic residues" evidence="1">
    <location>
        <begin position="166"/>
        <end position="189"/>
    </location>
</feature>
<evidence type="ECO:0000256" key="1">
    <source>
        <dbReference type="SAM" id="MobiDB-lite"/>
    </source>
</evidence>
<dbReference type="Proteomes" id="UP000655225">
    <property type="component" value="Unassembled WGS sequence"/>
</dbReference>
<dbReference type="GO" id="GO:0006338">
    <property type="term" value="P:chromatin remodeling"/>
    <property type="evidence" value="ECO:0007669"/>
    <property type="project" value="InterPro"/>
</dbReference>
<feature type="compositionally biased region" description="Basic and acidic residues" evidence="1">
    <location>
        <begin position="30"/>
        <end position="42"/>
    </location>
</feature>
<dbReference type="AlphaFoldDB" id="A0A834Z5H8"/>
<feature type="compositionally biased region" description="Polar residues" evidence="1">
    <location>
        <begin position="54"/>
        <end position="68"/>
    </location>
</feature>
<dbReference type="PANTHER" id="PTHR21561:SF25">
    <property type="entry name" value="OS03G0811500 PROTEIN"/>
    <property type="match status" value="1"/>
</dbReference>
<feature type="compositionally biased region" description="Basic and acidic residues" evidence="1">
    <location>
        <begin position="533"/>
        <end position="548"/>
    </location>
</feature>
<feature type="compositionally biased region" description="Basic and acidic residues" evidence="1">
    <location>
        <begin position="90"/>
        <end position="104"/>
    </location>
</feature>
<feature type="compositionally biased region" description="Basic and acidic residues" evidence="1">
    <location>
        <begin position="290"/>
        <end position="302"/>
    </location>
</feature>
<dbReference type="PANTHER" id="PTHR21561">
    <property type="entry name" value="INO80 COMPLEX SUBUNIT B"/>
    <property type="match status" value="1"/>
</dbReference>
<dbReference type="InterPro" id="IPR029523">
    <property type="entry name" value="INO80B/Ies2"/>
</dbReference>
<accession>A0A834Z5H8</accession>
<name>A0A834Z5H8_TETSI</name>
<feature type="compositionally biased region" description="Basic and acidic residues" evidence="1">
    <location>
        <begin position="117"/>
        <end position="126"/>
    </location>
</feature>
<feature type="domain" description="INO80 complex subunit B-like conserved region" evidence="2">
    <location>
        <begin position="497"/>
        <end position="582"/>
    </location>
</feature>
<dbReference type="OrthoDB" id="2021186at2759"/>
<organism evidence="3 4">
    <name type="scientific">Tetracentron sinense</name>
    <name type="common">Spur-leaf</name>
    <dbReference type="NCBI Taxonomy" id="13715"/>
    <lineage>
        <taxon>Eukaryota</taxon>
        <taxon>Viridiplantae</taxon>
        <taxon>Streptophyta</taxon>
        <taxon>Embryophyta</taxon>
        <taxon>Tracheophyta</taxon>
        <taxon>Spermatophyta</taxon>
        <taxon>Magnoliopsida</taxon>
        <taxon>Trochodendrales</taxon>
        <taxon>Trochodendraceae</taxon>
        <taxon>Tetracentron</taxon>
    </lineage>
</organism>
<comment type="caution">
    <text evidence="3">The sequence shown here is derived from an EMBL/GenBank/DDBJ whole genome shotgun (WGS) entry which is preliminary data.</text>
</comment>
<dbReference type="InterPro" id="IPR007529">
    <property type="entry name" value="Znf_HIT"/>
</dbReference>
<feature type="region of interest" description="Disordered" evidence="1">
    <location>
        <begin position="163"/>
        <end position="204"/>
    </location>
</feature>
<dbReference type="CDD" id="cd23021">
    <property type="entry name" value="zf-HIT_IN80B"/>
    <property type="match status" value="1"/>
</dbReference>
<feature type="compositionally biased region" description="Acidic residues" evidence="1">
    <location>
        <begin position="414"/>
        <end position="428"/>
    </location>
</feature>
<evidence type="ECO:0000259" key="2">
    <source>
        <dbReference type="SMART" id="SM01406"/>
    </source>
</evidence>
<gene>
    <name evidence="3" type="ORF">HHK36_012258</name>
</gene>
<dbReference type="InterPro" id="IPR006880">
    <property type="entry name" value="INO80B_C"/>
</dbReference>
<feature type="region of interest" description="Disordered" evidence="1">
    <location>
        <begin position="1"/>
        <end position="144"/>
    </location>
</feature>
<dbReference type="EMBL" id="JABCRI010000008">
    <property type="protein sequence ID" value="KAF8401324.1"/>
    <property type="molecule type" value="Genomic_DNA"/>
</dbReference>
<evidence type="ECO:0000313" key="4">
    <source>
        <dbReference type="Proteomes" id="UP000655225"/>
    </source>
</evidence>
<feature type="compositionally biased region" description="Basic residues" evidence="1">
    <location>
        <begin position="19"/>
        <end position="29"/>
    </location>
</feature>
<dbReference type="Pfam" id="PF04438">
    <property type="entry name" value="zf-HIT"/>
    <property type="match status" value="1"/>
</dbReference>
<reference evidence="3 4" key="1">
    <citation type="submission" date="2020-04" db="EMBL/GenBank/DDBJ databases">
        <title>Plant Genome Project.</title>
        <authorList>
            <person name="Zhang R.-G."/>
        </authorList>
    </citation>
    <scope>NUCLEOTIDE SEQUENCE [LARGE SCALE GENOMIC DNA]</scope>
    <source>
        <strain evidence="3">YNK0</strain>
        <tissue evidence="3">Leaf</tissue>
    </source>
</reference>